<evidence type="ECO:0000313" key="2">
    <source>
        <dbReference type="EMBL" id="JAG09060.1"/>
    </source>
</evidence>
<name>A0A0A9WW28_LYGHE</name>
<gene>
    <name evidence="2" type="primary">otud6b_2</name>
    <name evidence="2" type="ORF">CM83_6004</name>
</gene>
<dbReference type="GO" id="GO:0016579">
    <property type="term" value="P:protein deubiquitination"/>
    <property type="evidence" value="ECO:0007669"/>
    <property type="project" value="TreeGrafter"/>
</dbReference>
<sequence length="182" mass="20783">MMSMYREEEIELQMINERLKSIYFTGPFVNMVGGKIYTIKADGHCLFRALSHQLSLYLPLEQPHIEVPTYETLRKQCEAAILSDKKKYVEFLCNPDGEPMTMDQVTQYALSIGRCNDNPTWGSHTEISIISQIYDSPIVIIGSDFQLCVGQGQKNSHLYITFHRKADGASEHYNSVVPQQMP</sequence>
<reference evidence="2" key="2">
    <citation type="submission" date="2014-07" db="EMBL/GenBank/DDBJ databases">
        <authorList>
            <person name="Hull J."/>
        </authorList>
    </citation>
    <scope>NUCLEOTIDE SEQUENCE</scope>
</reference>
<organism evidence="2">
    <name type="scientific">Lygus hesperus</name>
    <name type="common">Western plant bug</name>
    <dbReference type="NCBI Taxonomy" id="30085"/>
    <lineage>
        <taxon>Eukaryota</taxon>
        <taxon>Metazoa</taxon>
        <taxon>Ecdysozoa</taxon>
        <taxon>Arthropoda</taxon>
        <taxon>Hexapoda</taxon>
        <taxon>Insecta</taxon>
        <taxon>Pterygota</taxon>
        <taxon>Neoptera</taxon>
        <taxon>Paraneoptera</taxon>
        <taxon>Hemiptera</taxon>
        <taxon>Heteroptera</taxon>
        <taxon>Panheteroptera</taxon>
        <taxon>Cimicomorpha</taxon>
        <taxon>Miridae</taxon>
        <taxon>Mirini</taxon>
        <taxon>Lygus</taxon>
    </lineage>
</organism>
<reference evidence="2" key="1">
    <citation type="journal article" date="2014" name="PLoS ONE">
        <title>Transcriptome-Based Identification of ABC Transporters in the Western Tarnished Plant Bug Lygus hesperus.</title>
        <authorList>
            <person name="Hull J.J."/>
            <person name="Chaney K."/>
            <person name="Geib S.M."/>
            <person name="Fabrick J.A."/>
            <person name="Brent C.S."/>
            <person name="Walsh D."/>
            <person name="Lavine L.C."/>
        </authorList>
    </citation>
    <scope>NUCLEOTIDE SEQUENCE</scope>
</reference>
<dbReference type="AlphaFoldDB" id="A0A0A9WW28"/>
<dbReference type="SUPFAM" id="SSF54001">
    <property type="entry name" value="Cysteine proteinases"/>
    <property type="match status" value="1"/>
</dbReference>
<dbReference type="InterPro" id="IPR038765">
    <property type="entry name" value="Papain-like_cys_pep_sf"/>
</dbReference>
<dbReference type="GO" id="GO:0004843">
    <property type="term" value="F:cysteine-type deubiquitinase activity"/>
    <property type="evidence" value="ECO:0007669"/>
    <property type="project" value="TreeGrafter"/>
</dbReference>
<feature type="domain" description="OTU" evidence="1">
    <location>
        <begin position="34"/>
        <end position="179"/>
    </location>
</feature>
<dbReference type="PANTHER" id="PTHR12419:SF10">
    <property type="entry name" value="DEUBIQUITINASE OTUD6B"/>
    <property type="match status" value="1"/>
</dbReference>
<proteinExistence type="predicted"/>
<dbReference type="Gene3D" id="3.90.70.80">
    <property type="match status" value="1"/>
</dbReference>
<dbReference type="InterPro" id="IPR003323">
    <property type="entry name" value="OTU_dom"/>
</dbReference>
<dbReference type="EMBL" id="GBHO01034544">
    <property type="protein sequence ID" value="JAG09060.1"/>
    <property type="molecule type" value="Transcribed_RNA"/>
</dbReference>
<dbReference type="PROSITE" id="PS50802">
    <property type="entry name" value="OTU"/>
    <property type="match status" value="1"/>
</dbReference>
<dbReference type="InterPro" id="IPR050704">
    <property type="entry name" value="Peptidase_C85-like"/>
</dbReference>
<dbReference type="PANTHER" id="PTHR12419">
    <property type="entry name" value="OTU DOMAIN CONTAINING PROTEIN"/>
    <property type="match status" value="1"/>
</dbReference>
<accession>A0A0A9WW28</accession>
<evidence type="ECO:0000259" key="1">
    <source>
        <dbReference type="PROSITE" id="PS50802"/>
    </source>
</evidence>
<dbReference type="Pfam" id="PF02338">
    <property type="entry name" value="OTU"/>
    <property type="match status" value="1"/>
</dbReference>
<dbReference type="CDD" id="cd22748">
    <property type="entry name" value="OTU_OTUD6-like"/>
    <property type="match status" value="1"/>
</dbReference>
<protein>
    <submittedName>
        <fullName evidence="2">OTU domain-containing protein 6B</fullName>
    </submittedName>
</protein>